<accession>A0ABW5M3Z6</accession>
<gene>
    <name evidence="2" type="ORF">ACFSUS_09735</name>
</gene>
<dbReference type="Proteomes" id="UP001597469">
    <property type="component" value="Unassembled WGS sequence"/>
</dbReference>
<feature type="chain" id="PRO_5046558900" evidence="1">
    <location>
        <begin position="23"/>
        <end position="160"/>
    </location>
</feature>
<organism evidence="2 3">
    <name type="scientific">Spirosoma soli</name>
    <dbReference type="NCBI Taxonomy" id="1770529"/>
    <lineage>
        <taxon>Bacteria</taxon>
        <taxon>Pseudomonadati</taxon>
        <taxon>Bacteroidota</taxon>
        <taxon>Cytophagia</taxon>
        <taxon>Cytophagales</taxon>
        <taxon>Cytophagaceae</taxon>
        <taxon>Spirosoma</taxon>
    </lineage>
</organism>
<dbReference type="RefSeq" id="WP_381522009.1">
    <property type="nucleotide sequence ID" value="NZ_JBHULN010000005.1"/>
</dbReference>
<keyword evidence="1" id="KW-0732">Signal</keyword>
<evidence type="ECO:0000313" key="3">
    <source>
        <dbReference type="Proteomes" id="UP001597469"/>
    </source>
</evidence>
<dbReference type="PROSITE" id="PS51257">
    <property type="entry name" value="PROKAR_LIPOPROTEIN"/>
    <property type="match status" value="1"/>
</dbReference>
<reference evidence="3" key="1">
    <citation type="journal article" date="2019" name="Int. J. Syst. Evol. Microbiol.">
        <title>The Global Catalogue of Microorganisms (GCM) 10K type strain sequencing project: providing services to taxonomists for standard genome sequencing and annotation.</title>
        <authorList>
            <consortium name="The Broad Institute Genomics Platform"/>
            <consortium name="The Broad Institute Genome Sequencing Center for Infectious Disease"/>
            <person name="Wu L."/>
            <person name="Ma J."/>
        </authorList>
    </citation>
    <scope>NUCLEOTIDE SEQUENCE [LARGE SCALE GENOMIC DNA]</scope>
    <source>
        <strain evidence="3">KCTC 42805</strain>
    </source>
</reference>
<protein>
    <submittedName>
        <fullName evidence="2">DUF6452 family protein</fullName>
    </submittedName>
</protein>
<evidence type="ECO:0000313" key="2">
    <source>
        <dbReference type="EMBL" id="MFD2570913.1"/>
    </source>
</evidence>
<comment type="caution">
    <text evidence="2">The sequence shown here is derived from an EMBL/GenBank/DDBJ whole genome shotgun (WGS) entry which is preliminary data.</text>
</comment>
<evidence type="ECO:0000256" key="1">
    <source>
        <dbReference type="SAM" id="SignalP"/>
    </source>
</evidence>
<dbReference type="InterPro" id="IPR045607">
    <property type="entry name" value="DUF6452"/>
</dbReference>
<dbReference type="Pfam" id="PF20050">
    <property type="entry name" value="DUF6452"/>
    <property type="match status" value="1"/>
</dbReference>
<dbReference type="EMBL" id="JBHULN010000005">
    <property type="protein sequence ID" value="MFD2570913.1"/>
    <property type="molecule type" value="Genomic_DNA"/>
</dbReference>
<name>A0ABW5M3Z6_9BACT</name>
<feature type="signal peptide" evidence="1">
    <location>
        <begin position="1"/>
        <end position="22"/>
    </location>
</feature>
<proteinExistence type="predicted"/>
<keyword evidence="3" id="KW-1185">Reference proteome</keyword>
<sequence>MYRSWFIHLLAALSLLSLYSCENCGPSAEPSLILSFQTNTRQKIDTLYAIGSQKPVPAQPYSTTALTTGTQLALPLNLNADSTRYVFRIDGQRDTVTVFYERRFAYRNRKCGYVLDLYQPKGKSARTTRGTIPYVSYLQNRDGAFLSSSQNTQVQLSVRL</sequence>